<comment type="caution">
    <text evidence="1">The sequence shown here is derived from an EMBL/GenBank/DDBJ whole genome shotgun (WGS) entry which is preliminary data.</text>
</comment>
<proteinExistence type="predicted"/>
<name>A0A5J4PPZ9_9EUKA</name>
<dbReference type="EMBL" id="SNRW01049163">
    <property type="protein sequence ID" value="KAA6311605.1"/>
    <property type="molecule type" value="Genomic_DNA"/>
</dbReference>
<protein>
    <submittedName>
        <fullName evidence="1">Uncharacterized protein</fullName>
    </submittedName>
</protein>
<accession>A0A5J4PPZ9</accession>
<evidence type="ECO:0000313" key="2">
    <source>
        <dbReference type="Proteomes" id="UP000324800"/>
    </source>
</evidence>
<sequence length="122" mass="13918">MLVDHFFIRYGILGQIFIPLITFAVQPNHAVTVQQRKSRTSLFACFELFIGQVASKVEISSFGIVEKDASAIDKPFQYELCSENRNKILVSLTSGLEQSHIMFPISSTKNGQLKRTLQYWLF</sequence>
<dbReference type="AlphaFoldDB" id="A0A5J4PPZ9"/>
<dbReference type="Proteomes" id="UP000324800">
    <property type="component" value="Unassembled WGS sequence"/>
</dbReference>
<organism evidence="1 2">
    <name type="scientific">Streblomastix strix</name>
    <dbReference type="NCBI Taxonomy" id="222440"/>
    <lineage>
        <taxon>Eukaryota</taxon>
        <taxon>Metamonada</taxon>
        <taxon>Preaxostyla</taxon>
        <taxon>Oxymonadida</taxon>
        <taxon>Streblomastigidae</taxon>
        <taxon>Streblomastix</taxon>
    </lineage>
</organism>
<evidence type="ECO:0000313" key="1">
    <source>
        <dbReference type="EMBL" id="KAA6311605.1"/>
    </source>
</evidence>
<gene>
    <name evidence="1" type="ORF">EZS28_056093</name>
</gene>
<feature type="non-terminal residue" evidence="1">
    <location>
        <position position="122"/>
    </location>
</feature>
<reference evidence="1 2" key="1">
    <citation type="submission" date="2019-03" db="EMBL/GenBank/DDBJ databases">
        <title>Single cell metagenomics reveals metabolic interactions within the superorganism composed of flagellate Streblomastix strix and complex community of Bacteroidetes bacteria on its surface.</title>
        <authorList>
            <person name="Treitli S.C."/>
            <person name="Kolisko M."/>
            <person name="Husnik F."/>
            <person name="Keeling P."/>
            <person name="Hampl V."/>
        </authorList>
    </citation>
    <scope>NUCLEOTIDE SEQUENCE [LARGE SCALE GENOMIC DNA]</scope>
    <source>
        <strain evidence="1">ST1C</strain>
    </source>
</reference>